<name>A0AAX3U9A5_9VIBR</name>
<sequence>MQRLGQCVVHHLIGRYIFEGNMSQEREDKARNYLKNFLSEYFEVKEEVPGSWPLDERPLRLDLLLRPKQKAIDLGFDVEAVGIEIKDPQSKESVKKLLDCVMQSYTYTFCEFDGVRPAFVLIYPEIEKFFEEDWVNKYDRSEREEPTKREKRLLRRLMQRANVGELKIKPNNEFVFDFGAGPFFRSDKGRSNIKGIGLNRYVGSQKKVE</sequence>
<gene>
    <name evidence="1" type="ORF">PYE51_17120</name>
</gene>
<proteinExistence type="predicted"/>
<evidence type="ECO:0000313" key="1">
    <source>
        <dbReference type="EMBL" id="WGK83089.1"/>
    </source>
</evidence>
<accession>A0AAX3U9A5</accession>
<dbReference type="AlphaFoldDB" id="A0AAX3U9A5"/>
<reference evidence="1" key="1">
    <citation type="submission" date="2022-02" db="EMBL/GenBank/DDBJ databases">
        <title>Emergence and expansion in Europe of a Vibrio aestuarianus clonal complex pathogenic for oysters.</title>
        <authorList>
            <person name="Mesnil A."/>
            <person name="Travers M.-A."/>
        </authorList>
    </citation>
    <scope>NUCLEOTIDE SEQUENCE</scope>
    <source>
        <strain evidence="1">U29</strain>
    </source>
</reference>
<evidence type="ECO:0000313" key="2">
    <source>
        <dbReference type="Proteomes" id="UP001239257"/>
    </source>
</evidence>
<dbReference type="Proteomes" id="UP001239257">
    <property type="component" value="Chromosome 2"/>
</dbReference>
<protein>
    <submittedName>
        <fullName evidence="1">Uncharacterized protein</fullName>
    </submittedName>
</protein>
<dbReference type="RefSeq" id="WP_301066181.1">
    <property type="nucleotide sequence ID" value="NZ_CP118710.1"/>
</dbReference>
<dbReference type="EMBL" id="CP118710">
    <property type="protein sequence ID" value="WGK83089.1"/>
    <property type="molecule type" value="Genomic_DNA"/>
</dbReference>
<organism evidence="1 2">
    <name type="scientific">Vibrio aestuarianus</name>
    <dbReference type="NCBI Taxonomy" id="28171"/>
    <lineage>
        <taxon>Bacteria</taxon>
        <taxon>Pseudomonadati</taxon>
        <taxon>Pseudomonadota</taxon>
        <taxon>Gammaproteobacteria</taxon>
        <taxon>Vibrionales</taxon>
        <taxon>Vibrionaceae</taxon>
        <taxon>Vibrio</taxon>
    </lineage>
</organism>